<organism evidence="3">
    <name type="scientific">freshwater metagenome</name>
    <dbReference type="NCBI Taxonomy" id="449393"/>
    <lineage>
        <taxon>unclassified sequences</taxon>
        <taxon>metagenomes</taxon>
        <taxon>ecological metagenomes</taxon>
    </lineage>
</organism>
<dbReference type="EMBL" id="CAEZTM010000117">
    <property type="protein sequence ID" value="CAB4582472.1"/>
    <property type="molecule type" value="Genomic_DNA"/>
</dbReference>
<dbReference type="AlphaFoldDB" id="A0A6J6F101"/>
<sequence>MSPESTPSGTSANEYFSALLRVLTNVMESQSEPIARAADVLARAVAKGGILHTFGTGHSHLIAEELYYRAGGLVSVNPILFDALMLHRDPTLSTNLERLSGLAEVILKSETISPLDVALVISNSGANAVSVEIAEDLHRRGVSVIGITSLTHANSSESRAGASRRLHEIADIVIDNGGVVGDAIVTVEGFDQRVAPTSTALGAAIANAIVAQTVANLVAMGHHPRVYTSANTEGGDAANAESHQFAPSKKKAQ</sequence>
<dbReference type="InterPro" id="IPR001347">
    <property type="entry name" value="SIS_dom"/>
</dbReference>
<evidence type="ECO:0000256" key="1">
    <source>
        <dbReference type="SAM" id="MobiDB-lite"/>
    </source>
</evidence>
<feature type="domain" description="SIS" evidence="2">
    <location>
        <begin position="41"/>
        <end position="219"/>
    </location>
</feature>
<dbReference type="GO" id="GO:0097367">
    <property type="term" value="F:carbohydrate derivative binding"/>
    <property type="evidence" value="ECO:0007669"/>
    <property type="project" value="InterPro"/>
</dbReference>
<reference evidence="3" key="1">
    <citation type="submission" date="2020-05" db="EMBL/GenBank/DDBJ databases">
        <authorList>
            <person name="Chiriac C."/>
            <person name="Salcher M."/>
            <person name="Ghai R."/>
            <person name="Kavagutti S V."/>
        </authorList>
    </citation>
    <scope>NUCLEOTIDE SEQUENCE</scope>
</reference>
<dbReference type="InterPro" id="IPR046348">
    <property type="entry name" value="SIS_dom_sf"/>
</dbReference>
<dbReference type="PANTHER" id="PTHR30390">
    <property type="entry name" value="SEDOHEPTULOSE 7-PHOSPHATE ISOMERASE / DNAA INITIATOR-ASSOCIATING FACTOR FOR REPLICATION INITIATION"/>
    <property type="match status" value="1"/>
</dbReference>
<dbReference type="EMBL" id="CAEZVY010000094">
    <property type="protein sequence ID" value="CAB4646078.1"/>
    <property type="molecule type" value="Genomic_DNA"/>
</dbReference>
<evidence type="ECO:0000313" key="4">
    <source>
        <dbReference type="EMBL" id="CAB4646078.1"/>
    </source>
</evidence>
<dbReference type="InterPro" id="IPR050099">
    <property type="entry name" value="SIS_GmhA/DiaA_subfam"/>
</dbReference>
<dbReference type="Gene3D" id="3.40.50.10490">
    <property type="entry name" value="Glucose-6-phosphate isomerase like protein, domain 1"/>
    <property type="match status" value="1"/>
</dbReference>
<evidence type="ECO:0000259" key="2">
    <source>
        <dbReference type="PROSITE" id="PS51464"/>
    </source>
</evidence>
<dbReference type="Pfam" id="PF13580">
    <property type="entry name" value="SIS_2"/>
    <property type="match status" value="1"/>
</dbReference>
<gene>
    <name evidence="3" type="ORF">UFOPK1684_01505</name>
    <name evidence="4" type="ORF">UFOPK2158_00934</name>
</gene>
<proteinExistence type="predicted"/>
<dbReference type="CDD" id="cd05013">
    <property type="entry name" value="SIS_RpiR"/>
    <property type="match status" value="1"/>
</dbReference>
<name>A0A6J6F101_9ZZZZ</name>
<dbReference type="PROSITE" id="PS51464">
    <property type="entry name" value="SIS"/>
    <property type="match status" value="1"/>
</dbReference>
<dbReference type="PANTHER" id="PTHR30390:SF7">
    <property type="entry name" value="PHOSPHOHEPTOSE ISOMERASE"/>
    <property type="match status" value="1"/>
</dbReference>
<dbReference type="NCBIfam" id="NF002805">
    <property type="entry name" value="PRK02947.1"/>
    <property type="match status" value="1"/>
</dbReference>
<accession>A0A6J6F101</accession>
<dbReference type="InterPro" id="IPR035472">
    <property type="entry name" value="RpiR-like_SIS"/>
</dbReference>
<evidence type="ECO:0000313" key="3">
    <source>
        <dbReference type="EMBL" id="CAB4582472.1"/>
    </source>
</evidence>
<feature type="region of interest" description="Disordered" evidence="1">
    <location>
        <begin position="229"/>
        <end position="253"/>
    </location>
</feature>
<dbReference type="GO" id="GO:1901135">
    <property type="term" value="P:carbohydrate derivative metabolic process"/>
    <property type="evidence" value="ECO:0007669"/>
    <property type="project" value="InterPro"/>
</dbReference>
<protein>
    <submittedName>
        <fullName evidence="3">Unannotated protein</fullName>
    </submittedName>
</protein>
<dbReference type="SUPFAM" id="SSF53697">
    <property type="entry name" value="SIS domain"/>
    <property type="match status" value="1"/>
</dbReference>